<organism evidence="1 2">
    <name type="scientific">Hansschlegelia plantiphila</name>
    <dbReference type="NCBI Taxonomy" id="374655"/>
    <lineage>
        <taxon>Bacteria</taxon>
        <taxon>Pseudomonadati</taxon>
        <taxon>Pseudomonadota</taxon>
        <taxon>Alphaproteobacteria</taxon>
        <taxon>Hyphomicrobiales</taxon>
        <taxon>Methylopilaceae</taxon>
        <taxon>Hansschlegelia</taxon>
    </lineage>
</organism>
<sequence length="98" mass="10636">MMSGALPAARTPKTEDFRRALAERLAHAERDGQTELEVTSGDLHREVGGYPGVDPRMPMCCRAMRAAMEPGDAELSAPPKGDGATLVIRYRLPRSRSA</sequence>
<dbReference type="AlphaFoldDB" id="A0A9W6J087"/>
<accession>A0A9W6J087</accession>
<comment type="caution">
    <text evidence="1">The sequence shown here is derived from an EMBL/GenBank/DDBJ whole genome shotgun (WGS) entry which is preliminary data.</text>
</comment>
<dbReference type="EMBL" id="BSFI01000003">
    <property type="protein sequence ID" value="GLK67028.1"/>
    <property type="molecule type" value="Genomic_DNA"/>
</dbReference>
<evidence type="ECO:0000313" key="2">
    <source>
        <dbReference type="Proteomes" id="UP001143372"/>
    </source>
</evidence>
<evidence type="ECO:0000313" key="1">
    <source>
        <dbReference type="EMBL" id="GLK67028.1"/>
    </source>
</evidence>
<dbReference type="Proteomes" id="UP001143372">
    <property type="component" value="Unassembled WGS sequence"/>
</dbReference>
<name>A0A9W6J087_9HYPH</name>
<reference evidence="1" key="1">
    <citation type="journal article" date="2014" name="Int. J. Syst. Evol. Microbiol.">
        <title>Complete genome sequence of Corynebacterium casei LMG S-19264T (=DSM 44701T), isolated from a smear-ripened cheese.</title>
        <authorList>
            <consortium name="US DOE Joint Genome Institute (JGI-PGF)"/>
            <person name="Walter F."/>
            <person name="Albersmeier A."/>
            <person name="Kalinowski J."/>
            <person name="Ruckert C."/>
        </authorList>
    </citation>
    <scope>NUCLEOTIDE SEQUENCE</scope>
    <source>
        <strain evidence="1">VKM B-2347</strain>
    </source>
</reference>
<reference evidence="1" key="2">
    <citation type="submission" date="2023-01" db="EMBL/GenBank/DDBJ databases">
        <authorList>
            <person name="Sun Q."/>
            <person name="Evtushenko L."/>
        </authorList>
    </citation>
    <scope>NUCLEOTIDE SEQUENCE</scope>
    <source>
        <strain evidence="1">VKM B-2347</strain>
    </source>
</reference>
<keyword evidence="2" id="KW-1185">Reference proteome</keyword>
<proteinExistence type="predicted"/>
<gene>
    <name evidence="1" type="ORF">GCM10008179_06660</name>
</gene>
<protein>
    <submittedName>
        <fullName evidence="1">Uncharacterized protein</fullName>
    </submittedName>
</protein>